<keyword evidence="2" id="KW-1185">Reference proteome</keyword>
<accession>A0ACC0M122</accession>
<comment type="caution">
    <text evidence="1">The sequence shown here is derived from an EMBL/GenBank/DDBJ whole genome shotgun (WGS) entry which is preliminary data.</text>
</comment>
<sequence>MAQTPSNAIQQRSLTSLGGMDEVQKIFNKFDTNGDGKISVSELRSVFKALGVDVGTSSGDLSNAVTEIDKDGDGAIGLEEFADFHRAAVGGGGGESNNGKAIGDAFEMYDRDRNGLISAQELHEVMRGLGERCSVQDCARMIGSVDVDGDGCVNFEEFKKMMRP</sequence>
<protein>
    <submittedName>
        <fullName evidence="1">Uncharacterized protein</fullName>
    </submittedName>
</protein>
<name>A0ACC0M122_RHOML</name>
<evidence type="ECO:0000313" key="2">
    <source>
        <dbReference type="Proteomes" id="UP001062846"/>
    </source>
</evidence>
<organism evidence="1 2">
    <name type="scientific">Rhododendron molle</name>
    <name type="common">Chinese azalea</name>
    <name type="synonym">Azalea mollis</name>
    <dbReference type="NCBI Taxonomy" id="49168"/>
    <lineage>
        <taxon>Eukaryota</taxon>
        <taxon>Viridiplantae</taxon>
        <taxon>Streptophyta</taxon>
        <taxon>Embryophyta</taxon>
        <taxon>Tracheophyta</taxon>
        <taxon>Spermatophyta</taxon>
        <taxon>Magnoliopsida</taxon>
        <taxon>eudicotyledons</taxon>
        <taxon>Gunneridae</taxon>
        <taxon>Pentapetalae</taxon>
        <taxon>asterids</taxon>
        <taxon>Ericales</taxon>
        <taxon>Ericaceae</taxon>
        <taxon>Ericoideae</taxon>
        <taxon>Rhodoreae</taxon>
        <taxon>Rhododendron</taxon>
    </lineage>
</organism>
<proteinExistence type="predicted"/>
<dbReference type="EMBL" id="CM046397">
    <property type="protein sequence ID" value="KAI8534570.1"/>
    <property type="molecule type" value="Genomic_DNA"/>
</dbReference>
<reference evidence="1" key="1">
    <citation type="submission" date="2022-02" db="EMBL/GenBank/DDBJ databases">
        <title>Plant Genome Project.</title>
        <authorList>
            <person name="Zhang R.-G."/>
        </authorList>
    </citation>
    <scope>NUCLEOTIDE SEQUENCE</scope>
    <source>
        <strain evidence="1">AT1</strain>
    </source>
</reference>
<dbReference type="Proteomes" id="UP001062846">
    <property type="component" value="Chromosome 10"/>
</dbReference>
<gene>
    <name evidence="1" type="ORF">RHMOL_Rhmol10G0100600</name>
</gene>
<evidence type="ECO:0000313" key="1">
    <source>
        <dbReference type="EMBL" id="KAI8534570.1"/>
    </source>
</evidence>